<organism evidence="2 3">
    <name type="scientific">Amycolatopsis echigonensis</name>
    <dbReference type="NCBI Taxonomy" id="2576905"/>
    <lineage>
        <taxon>Bacteria</taxon>
        <taxon>Bacillati</taxon>
        <taxon>Actinomycetota</taxon>
        <taxon>Actinomycetes</taxon>
        <taxon>Pseudonocardiales</taxon>
        <taxon>Pseudonocardiaceae</taxon>
        <taxon>Amycolatopsis</taxon>
    </lineage>
</organism>
<dbReference type="Pfam" id="PF01381">
    <property type="entry name" value="HTH_3"/>
    <property type="match status" value="1"/>
</dbReference>
<dbReference type="Pfam" id="PF19054">
    <property type="entry name" value="DUF5753"/>
    <property type="match status" value="1"/>
</dbReference>
<dbReference type="RefSeq" id="WP_037359923.1">
    <property type="nucleotide sequence ID" value="NZ_JACJHR010000021.1"/>
</dbReference>
<feature type="domain" description="HTH cro/C1-type" evidence="1">
    <location>
        <begin position="21"/>
        <end position="75"/>
    </location>
</feature>
<comment type="caution">
    <text evidence="2">The sequence shown here is derived from an EMBL/GenBank/DDBJ whole genome shotgun (WGS) entry which is preliminary data.</text>
</comment>
<dbReference type="Proteomes" id="UP000550260">
    <property type="component" value="Unassembled WGS sequence"/>
</dbReference>
<dbReference type="GO" id="GO:0003677">
    <property type="term" value="F:DNA binding"/>
    <property type="evidence" value="ECO:0007669"/>
    <property type="project" value="InterPro"/>
</dbReference>
<proteinExistence type="predicted"/>
<dbReference type="CDD" id="cd00093">
    <property type="entry name" value="HTH_XRE"/>
    <property type="match status" value="1"/>
</dbReference>
<reference evidence="2 3" key="1">
    <citation type="submission" date="2020-08" db="EMBL/GenBank/DDBJ databases">
        <title>Amycolatopsis echigonensis JCM 21831.</title>
        <authorList>
            <person name="Tedsree N."/>
            <person name="Kuncharoen N."/>
            <person name="Likhitwitayawuid K."/>
            <person name="Tanasupawat S."/>
        </authorList>
    </citation>
    <scope>NUCLEOTIDE SEQUENCE [LARGE SCALE GENOMIC DNA]</scope>
    <source>
        <strain evidence="2 3">JCM 21831</strain>
    </source>
</reference>
<dbReference type="AlphaFoldDB" id="A0A8E2B692"/>
<dbReference type="InterPro" id="IPR043917">
    <property type="entry name" value="DUF5753"/>
</dbReference>
<dbReference type="Gene3D" id="1.10.260.40">
    <property type="entry name" value="lambda repressor-like DNA-binding domains"/>
    <property type="match status" value="1"/>
</dbReference>
<evidence type="ECO:0000259" key="1">
    <source>
        <dbReference type="PROSITE" id="PS50943"/>
    </source>
</evidence>
<evidence type="ECO:0000313" key="2">
    <source>
        <dbReference type="EMBL" id="MBB2500763.1"/>
    </source>
</evidence>
<sequence length="303" mass="33397">MTSKQDTPQPSPRHLLLGAVLHAQRRKADKTLREVANLIHKHHAQVAQWELGVRKPDAEHVGGILCALSVAPDDHAYISSLARTTDHSVVILHPAHHRHHAEARSHFTQLAKSFVDYHPTLVPASLWTSDYARVVLKDLGAAPGCVSEFVRAQAAQRRLLRTPTAETSRKQVEVFLGEPALSSHLRAPAVTCSQLRFLRALEKANPMIRVRIVPSEICGSPALQAPFTCYETAAGPVTYFAHHSAGVFAPDHGAYRRLTADLRLLALPTTQSRKVIDDRIRDLERLSPAAELAQPPTATEAHR</sequence>
<gene>
    <name evidence="2" type="ORF">H5411_16705</name>
</gene>
<dbReference type="SUPFAM" id="SSF47413">
    <property type="entry name" value="lambda repressor-like DNA-binding domains"/>
    <property type="match status" value="1"/>
</dbReference>
<dbReference type="EMBL" id="JACJHR010000021">
    <property type="protein sequence ID" value="MBB2500763.1"/>
    <property type="molecule type" value="Genomic_DNA"/>
</dbReference>
<dbReference type="InterPro" id="IPR001387">
    <property type="entry name" value="Cro/C1-type_HTH"/>
</dbReference>
<name>A0A8E2B692_9PSEU</name>
<dbReference type="SMART" id="SM00530">
    <property type="entry name" value="HTH_XRE"/>
    <property type="match status" value="1"/>
</dbReference>
<protein>
    <submittedName>
        <fullName evidence="2">Helix-turn-helix transcriptional regulator</fullName>
    </submittedName>
</protein>
<evidence type="ECO:0000313" key="3">
    <source>
        <dbReference type="Proteomes" id="UP000550260"/>
    </source>
</evidence>
<accession>A0A8E2B692</accession>
<dbReference type="InterPro" id="IPR010982">
    <property type="entry name" value="Lambda_DNA-bd_dom_sf"/>
</dbReference>
<dbReference type="PROSITE" id="PS50943">
    <property type="entry name" value="HTH_CROC1"/>
    <property type="match status" value="1"/>
</dbReference>